<dbReference type="SUPFAM" id="SSF52172">
    <property type="entry name" value="CheY-like"/>
    <property type="match status" value="1"/>
</dbReference>
<dbReference type="PROSITE" id="PS00622">
    <property type="entry name" value="HTH_LUXR_1"/>
    <property type="match status" value="1"/>
</dbReference>
<reference evidence="11 12" key="1">
    <citation type="submission" date="2019-10" db="EMBL/GenBank/DDBJ databases">
        <title>Whole-genome sequence of the extremophile Heliorestis acidaminivorans DSM 24790.</title>
        <authorList>
            <person name="Kyndt J.A."/>
            <person name="Meyer T.E."/>
        </authorList>
    </citation>
    <scope>NUCLEOTIDE SEQUENCE [LARGE SCALE GENOMIC DNA]</scope>
    <source>
        <strain evidence="11 12">DSM 24790</strain>
    </source>
</reference>
<dbReference type="Pfam" id="PF00196">
    <property type="entry name" value="GerE"/>
    <property type="match status" value="1"/>
</dbReference>
<evidence type="ECO:0000256" key="7">
    <source>
        <dbReference type="PROSITE-ProRule" id="PRU00169"/>
    </source>
</evidence>
<dbReference type="PANTHER" id="PTHR43214:SF43">
    <property type="entry name" value="TWO-COMPONENT RESPONSE REGULATOR"/>
    <property type="match status" value="1"/>
</dbReference>
<dbReference type="Pfam" id="PF00072">
    <property type="entry name" value="Response_reg"/>
    <property type="match status" value="1"/>
</dbReference>
<dbReference type="InterPro" id="IPR011006">
    <property type="entry name" value="CheY-like_superfamily"/>
</dbReference>
<dbReference type="InterPro" id="IPR039420">
    <property type="entry name" value="WalR-like"/>
</dbReference>
<feature type="domain" description="HTH luxR-type" evidence="9">
    <location>
        <begin position="183"/>
        <end position="248"/>
    </location>
</feature>
<dbReference type="OrthoDB" id="9779069at2"/>
<evidence type="ECO:0000256" key="2">
    <source>
        <dbReference type="ARBA" id="ARBA00022553"/>
    </source>
</evidence>
<dbReference type="GO" id="GO:0006355">
    <property type="term" value="P:regulation of DNA-templated transcription"/>
    <property type="evidence" value="ECO:0007669"/>
    <property type="project" value="InterPro"/>
</dbReference>
<dbReference type="Proteomes" id="UP000468766">
    <property type="component" value="Unassembled WGS sequence"/>
</dbReference>
<evidence type="ECO:0000313" key="11">
    <source>
        <dbReference type="EMBL" id="KAB2953941.1"/>
    </source>
</evidence>
<evidence type="ECO:0000256" key="6">
    <source>
        <dbReference type="ARBA" id="ARBA00024867"/>
    </source>
</evidence>
<evidence type="ECO:0000256" key="5">
    <source>
        <dbReference type="ARBA" id="ARBA00023163"/>
    </source>
</evidence>
<evidence type="ECO:0000256" key="4">
    <source>
        <dbReference type="ARBA" id="ARBA00023125"/>
    </source>
</evidence>
<feature type="modified residue" description="4-aspartylphosphate" evidence="7">
    <location>
        <position position="59"/>
    </location>
</feature>
<feature type="compositionally biased region" description="Basic and acidic residues" evidence="8">
    <location>
        <begin position="180"/>
        <end position="191"/>
    </location>
</feature>
<gene>
    <name evidence="11" type="ORF">F9B85_03210</name>
</gene>
<dbReference type="InterPro" id="IPR000792">
    <property type="entry name" value="Tscrpt_reg_LuxR_C"/>
</dbReference>
<evidence type="ECO:0000256" key="1">
    <source>
        <dbReference type="ARBA" id="ARBA00018672"/>
    </source>
</evidence>
<dbReference type="PROSITE" id="PS50110">
    <property type="entry name" value="RESPONSE_REGULATORY"/>
    <property type="match status" value="1"/>
</dbReference>
<evidence type="ECO:0000259" key="9">
    <source>
        <dbReference type="PROSITE" id="PS50043"/>
    </source>
</evidence>
<keyword evidence="5" id="KW-0804">Transcription</keyword>
<keyword evidence="3" id="KW-0805">Transcription regulation</keyword>
<organism evidence="11 12">
    <name type="scientific">Heliorestis acidaminivorans</name>
    <dbReference type="NCBI Taxonomy" id="553427"/>
    <lineage>
        <taxon>Bacteria</taxon>
        <taxon>Bacillati</taxon>
        <taxon>Bacillota</taxon>
        <taxon>Clostridia</taxon>
        <taxon>Eubacteriales</taxon>
        <taxon>Heliobacteriaceae</taxon>
        <taxon>Heliorestis</taxon>
    </lineage>
</organism>
<dbReference type="SMART" id="SM00448">
    <property type="entry name" value="REC"/>
    <property type="match status" value="1"/>
</dbReference>
<dbReference type="SMART" id="SM00421">
    <property type="entry name" value="HTH_LUXR"/>
    <property type="match status" value="1"/>
</dbReference>
<comment type="function">
    <text evidence="6">May play the central regulatory role in sporulation. It may be an element of the effector pathway responsible for the activation of sporulation genes in response to nutritional stress. Spo0A may act in concert with spo0H (a sigma factor) to control the expression of some genes that are critical to the sporulation process.</text>
</comment>
<dbReference type="GO" id="GO:0000160">
    <property type="term" value="P:phosphorelay signal transduction system"/>
    <property type="evidence" value="ECO:0007669"/>
    <property type="project" value="InterPro"/>
</dbReference>
<comment type="caution">
    <text evidence="11">The sequence shown here is derived from an EMBL/GenBank/DDBJ whole genome shotgun (WGS) entry which is preliminary data.</text>
</comment>
<dbReference type="Gene3D" id="3.40.50.2300">
    <property type="match status" value="1"/>
</dbReference>
<dbReference type="PROSITE" id="PS50043">
    <property type="entry name" value="HTH_LUXR_2"/>
    <property type="match status" value="1"/>
</dbReference>
<feature type="region of interest" description="Disordered" evidence="8">
    <location>
        <begin position="150"/>
        <end position="191"/>
    </location>
</feature>
<dbReference type="InterPro" id="IPR016032">
    <property type="entry name" value="Sig_transdc_resp-reg_C-effctor"/>
</dbReference>
<dbReference type="CDD" id="cd06170">
    <property type="entry name" value="LuxR_C_like"/>
    <property type="match status" value="1"/>
</dbReference>
<evidence type="ECO:0000313" key="12">
    <source>
        <dbReference type="Proteomes" id="UP000468766"/>
    </source>
</evidence>
<dbReference type="SUPFAM" id="SSF46894">
    <property type="entry name" value="C-terminal effector domain of the bipartite response regulators"/>
    <property type="match status" value="1"/>
</dbReference>
<dbReference type="EMBL" id="WBXO01000002">
    <property type="protein sequence ID" value="KAB2953941.1"/>
    <property type="molecule type" value="Genomic_DNA"/>
</dbReference>
<protein>
    <recommendedName>
        <fullName evidence="1">Stage 0 sporulation protein A homolog</fullName>
    </recommendedName>
</protein>
<sequence length="252" mass="28041">MNNKEKIRILLADDHTLVRQGLRKILELDERMEVVDEVGDGQGAVNVARKVRPQVILMDIHMPGMTGIEASKVIKTEMPEIGIIILTAHDEEEEIIKVIDSGVDGYLLKDVNPNTLYSTIYCVAQGESVLSSTVITKALAQARMRSNRFKQSSSESVEVTQEKHKSLESEKKQSSFLGPRKRDNHPGDDLTDREQDVLNLIAQGASNATIAGTLYISEKTVKNHITNIFRKLQVADRTQAALYAIKHGLVKI</sequence>
<accession>A0A6I0F1Y4</accession>
<dbReference type="CDD" id="cd17535">
    <property type="entry name" value="REC_NarL-like"/>
    <property type="match status" value="1"/>
</dbReference>
<keyword evidence="4" id="KW-0238">DNA-binding</keyword>
<dbReference type="InterPro" id="IPR001789">
    <property type="entry name" value="Sig_transdc_resp-reg_receiver"/>
</dbReference>
<feature type="domain" description="Response regulatory" evidence="10">
    <location>
        <begin position="8"/>
        <end position="124"/>
    </location>
</feature>
<dbReference type="PRINTS" id="PR00038">
    <property type="entry name" value="HTHLUXR"/>
</dbReference>
<dbReference type="GO" id="GO:0003677">
    <property type="term" value="F:DNA binding"/>
    <property type="evidence" value="ECO:0007669"/>
    <property type="project" value="UniProtKB-KW"/>
</dbReference>
<keyword evidence="12" id="KW-1185">Reference proteome</keyword>
<dbReference type="InterPro" id="IPR058245">
    <property type="entry name" value="NreC/VraR/RcsB-like_REC"/>
</dbReference>
<feature type="compositionally biased region" description="Basic and acidic residues" evidence="8">
    <location>
        <begin position="160"/>
        <end position="173"/>
    </location>
</feature>
<evidence type="ECO:0000256" key="8">
    <source>
        <dbReference type="SAM" id="MobiDB-lite"/>
    </source>
</evidence>
<name>A0A6I0F1Y4_9FIRM</name>
<keyword evidence="2 7" id="KW-0597">Phosphoprotein</keyword>
<dbReference type="AlphaFoldDB" id="A0A6I0F1Y4"/>
<dbReference type="PANTHER" id="PTHR43214">
    <property type="entry name" value="TWO-COMPONENT RESPONSE REGULATOR"/>
    <property type="match status" value="1"/>
</dbReference>
<proteinExistence type="predicted"/>
<evidence type="ECO:0000259" key="10">
    <source>
        <dbReference type="PROSITE" id="PS50110"/>
    </source>
</evidence>
<evidence type="ECO:0000256" key="3">
    <source>
        <dbReference type="ARBA" id="ARBA00023015"/>
    </source>
</evidence>